<feature type="non-terminal residue" evidence="1">
    <location>
        <position position="21"/>
    </location>
</feature>
<proteinExistence type="predicted"/>
<dbReference type="EMBL" id="AQHV01000017">
    <property type="protein sequence ID" value="KKB50229.1"/>
    <property type="molecule type" value="Genomic_DNA"/>
</dbReference>
<accession>A0A0F5IXA4</accession>
<evidence type="ECO:0000313" key="2">
    <source>
        <dbReference type="Proteomes" id="UP000033047"/>
    </source>
</evidence>
<dbReference type="AlphaFoldDB" id="A0A0F5IXA4"/>
<evidence type="ECO:0000313" key="1">
    <source>
        <dbReference type="EMBL" id="KKB50229.1"/>
    </source>
</evidence>
<organism evidence="1 2">
    <name type="scientific">Parabacteroides goldsteinii DSM 19448 = WAL 12034</name>
    <dbReference type="NCBI Taxonomy" id="927665"/>
    <lineage>
        <taxon>Bacteria</taxon>
        <taxon>Pseudomonadati</taxon>
        <taxon>Bacteroidota</taxon>
        <taxon>Bacteroidia</taxon>
        <taxon>Bacteroidales</taxon>
        <taxon>Tannerellaceae</taxon>
        <taxon>Parabacteroides</taxon>
    </lineage>
</organism>
<protein>
    <submittedName>
        <fullName evidence="1">Uncharacterized protein</fullName>
    </submittedName>
</protein>
<reference evidence="1 2" key="1">
    <citation type="submission" date="2013-04" db="EMBL/GenBank/DDBJ databases">
        <title>The Genome Sequence of Parabacteroides goldsteinii DSM 19448.</title>
        <authorList>
            <consortium name="The Broad Institute Genomics Platform"/>
            <person name="Earl A."/>
            <person name="Ward D."/>
            <person name="Feldgarden M."/>
            <person name="Gevers D."/>
            <person name="Martens E."/>
            <person name="Sakamoto M."/>
            <person name="Benno Y."/>
            <person name="Song Y."/>
            <person name="Liu C."/>
            <person name="Lee J."/>
            <person name="Bolanos M."/>
            <person name="Vaisanen M.L."/>
            <person name="Finegold S.M."/>
            <person name="Walker B."/>
            <person name="Young S."/>
            <person name="Zeng Q."/>
            <person name="Gargeya S."/>
            <person name="Fitzgerald M."/>
            <person name="Haas B."/>
            <person name="Abouelleil A."/>
            <person name="Allen A.W."/>
            <person name="Alvarado L."/>
            <person name="Arachchi H.M."/>
            <person name="Berlin A.M."/>
            <person name="Chapman S.B."/>
            <person name="Gainer-Dewar J."/>
            <person name="Goldberg J."/>
            <person name="Griggs A."/>
            <person name="Gujja S."/>
            <person name="Hansen M."/>
            <person name="Howarth C."/>
            <person name="Imamovic A."/>
            <person name="Ireland A."/>
            <person name="Larimer J."/>
            <person name="McCowan C."/>
            <person name="Murphy C."/>
            <person name="Pearson M."/>
            <person name="Poon T.W."/>
            <person name="Priest M."/>
            <person name="Roberts A."/>
            <person name="Saif S."/>
            <person name="Shea T."/>
            <person name="Sisk P."/>
            <person name="Sykes S."/>
            <person name="Wortman J."/>
            <person name="Nusbaum C."/>
            <person name="Birren B."/>
        </authorList>
    </citation>
    <scope>NUCLEOTIDE SEQUENCE [LARGE SCALE GENOMIC DNA]</scope>
    <source>
        <strain evidence="1 2">DSM 19448</strain>
    </source>
</reference>
<gene>
    <name evidence="1" type="ORF">HMPREF1535_03716</name>
</gene>
<sequence length="21" mass="2641">MKNTVKIKNVEFERQFESQRE</sequence>
<name>A0A0F5IXA4_9BACT</name>
<dbReference type="Proteomes" id="UP000033047">
    <property type="component" value="Unassembled WGS sequence"/>
</dbReference>
<dbReference type="HOGENOM" id="CLU_222143_0_0_10"/>
<comment type="caution">
    <text evidence="1">The sequence shown here is derived from an EMBL/GenBank/DDBJ whole genome shotgun (WGS) entry which is preliminary data.</text>
</comment>